<dbReference type="EMBL" id="JARJLG010000067">
    <property type="protein sequence ID" value="KAJ7754370.1"/>
    <property type="molecule type" value="Genomic_DNA"/>
</dbReference>
<dbReference type="AlphaFoldDB" id="A0AAD7J0B7"/>
<proteinExistence type="predicted"/>
<evidence type="ECO:0008006" key="3">
    <source>
        <dbReference type="Google" id="ProtNLM"/>
    </source>
</evidence>
<name>A0AAD7J0B7_9AGAR</name>
<protein>
    <recommendedName>
        <fullName evidence="3">F-box domain-containing protein</fullName>
    </recommendedName>
</protein>
<sequence length="385" mass="42795">MNDLVPEADRHLNLDSLSDEVLSRVFGYLQDSEQPHLIASITHHWREVAVGIPRLWTSVRITHDRQVSVLQDILVRSKDFPLNIYIRLDAFRYRFCTEYSEAIDFLLPHSARWRTLTIIATNPVLHNIRNRIHRQALPALERLEIVQSDTGPIQHLGPFDFEPSVFRSLRLERTMIYAADATLLAGLTHIELVESSLAMLDEHKLLSAEYPTPEPRPPSMTALTHLVVDASNPATDGLSYSPAFSATHLTSVSLARLGAPSMDLVQALSHVYGTALAAPALRMLTIADIADHALVMLLAIVRATRFPLLTRLSLAGIDTTTIDDRVVRAFAGGVSELVLARLDPAPLATHLKDPDVWPALERIELDGTEVPRPKFVTLKAASILQ</sequence>
<keyword evidence="2" id="KW-1185">Reference proteome</keyword>
<dbReference type="Proteomes" id="UP001215280">
    <property type="component" value="Unassembled WGS sequence"/>
</dbReference>
<comment type="caution">
    <text evidence="1">The sequence shown here is derived from an EMBL/GenBank/DDBJ whole genome shotgun (WGS) entry which is preliminary data.</text>
</comment>
<accession>A0AAD7J0B7</accession>
<gene>
    <name evidence="1" type="ORF">DFH07DRAFT_743792</name>
</gene>
<evidence type="ECO:0000313" key="2">
    <source>
        <dbReference type="Proteomes" id="UP001215280"/>
    </source>
</evidence>
<reference evidence="1" key="1">
    <citation type="submission" date="2023-03" db="EMBL/GenBank/DDBJ databases">
        <title>Massive genome expansion in bonnet fungi (Mycena s.s.) driven by repeated elements and novel gene families across ecological guilds.</title>
        <authorList>
            <consortium name="Lawrence Berkeley National Laboratory"/>
            <person name="Harder C.B."/>
            <person name="Miyauchi S."/>
            <person name="Viragh M."/>
            <person name="Kuo A."/>
            <person name="Thoen E."/>
            <person name="Andreopoulos B."/>
            <person name="Lu D."/>
            <person name="Skrede I."/>
            <person name="Drula E."/>
            <person name="Henrissat B."/>
            <person name="Morin E."/>
            <person name="Kohler A."/>
            <person name="Barry K."/>
            <person name="LaButti K."/>
            <person name="Morin E."/>
            <person name="Salamov A."/>
            <person name="Lipzen A."/>
            <person name="Mereny Z."/>
            <person name="Hegedus B."/>
            <person name="Baldrian P."/>
            <person name="Stursova M."/>
            <person name="Weitz H."/>
            <person name="Taylor A."/>
            <person name="Grigoriev I.V."/>
            <person name="Nagy L.G."/>
            <person name="Martin F."/>
            <person name="Kauserud H."/>
        </authorList>
    </citation>
    <scope>NUCLEOTIDE SEQUENCE</scope>
    <source>
        <strain evidence="1">CBHHK188m</strain>
    </source>
</reference>
<evidence type="ECO:0000313" key="1">
    <source>
        <dbReference type="EMBL" id="KAJ7754370.1"/>
    </source>
</evidence>
<organism evidence="1 2">
    <name type="scientific">Mycena maculata</name>
    <dbReference type="NCBI Taxonomy" id="230809"/>
    <lineage>
        <taxon>Eukaryota</taxon>
        <taxon>Fungi</taxon>
        <taxon>Dikarya</taxon>
        <taxon>Basidiomycota</taxon>
        <taxon>Agaricomycotina</taxon>
        <taxon>Agaricomycetes</taxon>
        <taxon>Agaricomycetidae</taxon>
        <taxon>Agaricales</taxon>
        <taxon>Marasmiineae</taxon>
        <taxon>Mycenaceae</taxon>
        <taxon>Mycena</taxon>
    </lineage>
</organism>